<evidence type="ECO:0000256" key="1">
    <source>
        <dbReference type="ARBA" id="ARBA00004496"/>
    </source>
</evidence>
<dbReference type="NCBIfam" id="TIGR00057">
    <property type="entry name" value="L-threonylcarbamoyladenylate synthase"/>
    <property type="match status" value="1"/>
</dbReference>
<keyword evidence="4" id="KW-0963">Cytoplasm</keyword>
<reference evidence="13 14" key="1">
    <citation type="journal article" date="2013" name="Biol. Lett.">
        <title>Maintenance of essential amino acid synthesis pathways in the Blattabacterium cuenoti symbiont of a wood-feeding cockroach.</title>
        <authorList>
            <person name="Tokuda G."/>
            <person name="Elbourne L.D.H."/>
            <person name="Kinjo Y."/>
            <person name="Saitoh S."/>
            <person name="Sabree Z."/>
            <person name="Hojo M."/>
            <person name="Yamada A."/>
            <person name="Hayashi Y."/>
            <person name="Shigenobu S."/>
            <person name="Bandi C."/>
            <person name="Paulsen I.T."/>
            <person name="Watanabe H."/>
            <person name="Lo N."/>
        </authorList>
    </citation>
    <scope>NUCLEOTIDE SEQUENCE [LARGE SCALE GENOMIC DNA]</scope>
    <source>
        <strain evidence="13 14">BPAA</strain>
    </source>
</reference>
<dbReference type="GO" id="GO:0003725">
    <property type="term" value="F:double-stranded RNA binding"/>
    <property type="evidence" value="ECO:0007669"/>
    <property type="project" value="InterPro"/>
</dbReference>
<evidence type="ECO:0000256" key="9">
    <source>
        <dbReference type="ARBA" id="ARBA00022840"/>
    </source>
</evidence>
<dbReference type="EC" id="2.7.7.87" evidence="3"/>
<evidence type="ECO:0000259" key="12">
    <source>
        <dbReference type="PROSITE" id="PS51163"/>
    </source>
</evidence>
<dbReference type="PROSITE" id="PS51163">
    <property type="entry name" value="YRDC"/>
    <property type="match status" value="1"/>
</dbReference>
<evidence type="ECO:0000256" key="7">
    <source>
        <dbReference type="ARBA" id="ARBA00022695"/>
    </source>
</evidence>
<dbReference type="GO" id="GO:0005737">
    <property type="term" value="C:cytoplasm"/>
    <property type="evidence" value="ECO:0007669"/>
    <property type="project" value="UniProtKB-SubCell"/>
</dbReference>
<dbReference type="SUPFAM" id="SSF55821">
    <property type="entry name" value="YrdC/RibB"/>
    <property type="match status" value="1"/>
</dbReference>
<dbReference type="InterPro" id="IPR006070">
    <property type="entry name" value="Sua5-like_dom"/>
</dbReference>
<comment type="subcellular location">
    <subcellularLocation>
        <location evidence="1">Cytoplasm</location>
    </subcellularLocation>
</comment>
<keyword evidence="6" id="KW-0819">tRNA processing</keyword>
<gene>
    <name evidence="13" type="ORF">BPAA_175</name>
</gene>
<keyword evidence="8" id="KW-0547">Nucleotide-binding</keyword>
<proteinExistence type="inferred from homology"/>
<dbReference type="PANTHER" id="PTHR17490">
    <property type="entry name" value="SUA5"/>
    <property type="match status" value="1"/>
</dbReference>
<dbReference type="GO" id="GO:0005524">
    <property type="term" value="F:ATP binding"/>
    <property type="evidence" value="ECO:0007669"/>
    <property type="project" value="UniProtKB-KW"/>
</dbReference>
<evidence type="ECO:0000256" key="5">
    <source>
        <dbReference type="ARBA" id="ARBA00022679"/>
    </source>
</evidence>
<evidence type="ECO:0000313" key="13">
    <source>
        <dbReference type="EMBL" id="BAM99472.1"/>
    </source>
</evidence>
<evidence type="ECO:0000313" key="14">
    <source>
        <dbReference type="Proteomes" id="UP000011815"/>
    </source>
</evidence>
<dbReference type="InterPro" id="IPR050156">
    <property type="entry name" value="TC-AMP_synthase_SUA5"/>
</dbReference>
<comment type="similarity">
    <text evidence="2">Belongs to the SUA5 family.</text>
</comment>
<sequence>MSFYVEEIERSVNILRKGKNLLYPTDTVWGLGCDAFNLQAIKRICEIKNRNFYKSMIVLVESMDRLHQLVGKIPHFTKKIILDNFVKKEKPITIVYENTKKIASNFFRQDKTLAVRLTHDPFCICLIQNLDRPIISTSANFSGFITPKSFSEIHPFILNKTDYVVNFRREEKMNNRSSSIIKIESDQVKILRE</sequence>
<dbReference type="PANTHER" id="PTHR17490:SF16">
    <property type="entry name" value="THREONYLCARBAMOYL-AMP SYNTHASE"/>
    <property type="match status" value="1"/>
</dbReference>
<dbReference type="GO" id="GO:0006450">
    <property type="term" value="P:regulation of translational fidelity"/>
    <property type="evidence" value="ECO:0007669"/>
    <property type="project" value="TreeGrafter"/>
</dbReference>
<evidence type="ECO:0000256" key="2">
    <source>
        <dbReference type="ARBA" id="ARBA00007663"/>
    </source>
</evidence>
<organism evidence="13 14">
    <name type="scientific">Blattabacterium cuenoti BPAA</name>
    <dbReference type="NCBI Taxonomy" id="1229512"/>
    <lineage>
        <taxon>Bacteria</taxon>
        <taxon>Pseudomonadati</taxon>
        <taxon>Bacteroidota</taxon>
        <taxon>Flavobacteriia</taxon>
        <taxon>Flavobacteriales</taxon>
        <taxon>Blattabacteriaceae</taxon>
        <taxon>Blattabacterium</taxon>
    </lineage>
</organism>
<name>M4ZS11_9FLAO</name>
<keyword evidence="5" id="KW-0808">Transferase</keyword>
<keyword evidence="9" id="KW-0067">ATP-binding</keyword>
<dbReference type="Gene3D" id="3.90.870.10">
    <property type="entry name" value="DHBP synthase"/>
    <property type="match status" value="1"/>
</dbReference>
<protein>
    <recommendedName>
        <fullName evidence="10">L-threonylcarbamoyladenylate synthase</fullName>
        <ecNumber evidence="3">2.7.7.87</ecNumber>
    </recommendedName>
    <alternativeName>
        <fullName evidence="10">L-threonylcarbamoyladenylate synthase</fullName>
    </alternativeName>
</protein>
<keyword evidence="7" id="KW-0548">Nucleotidyltransferase</keyword>
<comment type="catalytic activity">
    <reaction evidence="11">
        <text>L-threonine + hydrogencarbonate + ATP = L-threonylcarbamoyladenylate + diphosphate + H2O</text>
        <dbReference type="Rhea" id="RHEA:36407"/>
        <dbReference type="ChEBI" id="CHEBI:15377"/>
        <dbReference type="ChEBI" id="CHEBI:17544"/>
        <dbReference type="ChEBI" id="CHEBI:30616"/>
        <dbReference type="ChEBI" id="CHEBI:33019"/>
        <dbReference type="ChEBI" id="CHEBI:57926"/>
        <dbReference type="ChEBI" id="CHEBI:73682"/>
        <dbReference type="EC" id="2.7.7.87"/>
    </reaction>
</comment>
<dbReference type="eggNOG" id="COG0009">
    <property type="taxonomic scope" value="Bacteria"/>
</dbReference>
<dbReference type="PATRIC" id="fig|1229512.3.peg.172"/>
<dbReference type="AlphaFoldDB" id="M4ZS11"/>
<dbReference type="HOGENOM" id="CLU_031397_3_2_10"/>
<evidence type="ECO:0000256" key="3">
    <source>
        <dbReference type="ARBA" id="ARBA00012584"/>
    </source>
</evidence>
<evidence type="ECO:0000256" key="8">
    <source>
        <dbReference type="ARBA" id="ARBA00022741"/>
    </source>
</evidence>
<dbReference type="GO" id="GO:0008033">
    <property type="term" value="P:tRNA processing"/>
    <property type="evidence" value="ECO:0007669"/>
    <property type="project" value="UniProtKB-KW"/>
</dbReference>
<dbReference type="STRING" id="1229512.BPAA_175"/>
<dbReference type="Proteomes" id="UP000011815">
    <property type="component" value="Chromosome"/>
</dbReference>
<dbReference type="EMBL" id="AP012548">
    <property type="protein sequence ID" value="BAM99472.1"/>
    <property type="molecule type" value="Genomic_DNA"/>
</dbReference>
<dbReference type="InterPro" id="IPR017945">
    <property type="entry name" value="DHBP_synth_RibB-like_a/b_dom"/>
</dbReference>
<evidence type="ECO:0000256" key="11">
    <source>
        <dbReference type="ARBA" id="ARBA00048366"/>
    </source>
</evidence>
<evidence type="ECO:0000256" key="6">
    <source>
        <dbReference type="ARBA" id="ARBA00022694"/>
    </source>
</evidence>
<evidence type="ECO:0000256" key="4">
    <source>
        <dbReference type="ARBA" id="ARBA00022490"/>
    </source>
</evidence>
<dbReference type="KEGG" id="blp:BPAA_175"/>
<dbReference type="Pfam" id="PF01300">
    <property type="entry name" value="Sua5_yciO_yrdC"/>
    <property type="match status" value="1"/>
</dbReference>
<accession>M4ZS11</accession>
<dbReference type="RefSeq" id="WP_015429791.1">
    <property type="nucleotide sequence ID" value="NC_020510.1"/>
</dbReference>
<evidence type="ECO:0000256" key="10">
    <source>
        <dbReference type="ARBA" id="ARBA00029774"/>
    </source>
</evidence>
<dbReference type="GO" id="GO:0061710">
    <property type="term" value="F:L-threonylcarbamoyladenylate synthase"/>
    <property type="evidence" value="ECO:0007669"/>
    <property type="project" value="UniProtKB-EC"/>
</dbReference>
<dbReference type="GO" id="GO:0000049">
    <property type="term" value="F:tRNA binding"/>
    <property type="evidence" value="ECO:0007669"/>
    <property type="project" value="TreeGrafter"/>
</dbReference>
<feature type="domain" description="YrdC-like" evidence="12">
    <location>
        <begin position="5"/>
        <end position="193"/>
    </location>
</feature>